<organism evidence="2 3">
    <name type="scientific">Streptomyces tricolor</name>
    <dbReference type="NCBI Taxonomy" id="68277"/>
    <lineage>
        <taxon>Bacteria</taxon>
        <taxon>Bacillati</taxon>
        <taxon>Actinomycetota</taxon>
        <taxon>Actinomycetes</taxon>
        <taxon>Kitasatosporales</taxon>
        <taxon>Streptomycetaceae</taxon>
        <taxon>Streptomyces</taxon>
        <taxon>Streptomyces violaceoruber group</taxon>
    </lineage>
</organism>
<dbReference type="EMBL" id="JAKKZF010000005">
    <property type="protein sequence ID" value="MCG0062246.1"/>
    <property type="molecule type" value="Genomic_DNA"/>
</dbReference>
<sequence length="371" mass="40070">MPVSPALAEDLAAAVADLYEAAEGVLIERIRQALAEGIDSPAWVQMKLAAVGNLQTAIEAVIAALQADATGAIHQAVAEAYDRGQQAAVAELGALGAAQTLRAVEVVPTAPVVDRLARAAVDDTGPVYLRILRTTLDAYRAVVARAAAGPALGAQTRRQAAQSALDEFANRGITGFIDRTGRAWEMRSYVEMAMRSVLGRAAIEAHTDRLGAAGVDLVIVSQAPEECPLCRPWERKILARTGAPGGREVQVEHAAEDGRMVTVRVAGSLPEARAAGLMHPNCRHSVSAYRPGVSRIPEQQPSRGTYENTQKQRYMERQIRRWKRREAAAMDNAARTAARARVRAYQARIRELVADTSLPRKSHREQLTTAR</sequence>
<dbReference type="RefSeq" id="WP_086697972.1">
    <property type="nucleotide sequence ID" value="NZ_JAKKZF010000005.1"/>
</dbReference>
<name>A0ABS9J9J1_9ACTN</name>
<evidence type="ECO:0000313" key="2">
    <source>
        <dbReference type="EMBL" id="MCG0062246.1"/>
    </source>
</evidence>
<dbReference type="Proteomes" id="UP001299012">
    <property type="component" value="Unassembled WGS sequence"/>
</dbReference>
<accession>A0ABS9J9J1</accession>
<protein>
    <submittedName>
        <fullName evidence="2">Phage minor capsid protein</fullName>
    </submittedName>
</protein>
<feature type="region of interest" description="Disordered" evidence="1">
    <location>
        <begin position="294"/>
        <end position="313"/>
    </location>
</feature>
<reference evidence="2 3" key="1">
    <citation type="submission" date="2022-01" db="EMBL/GenBank/DDBJ databases">
        <title>Draft Genome Sequences of Seven Type Strains of the Genus Streptomyces.</title>
        <authorList>
            <person name="Aziz S."/>
            <person name="Coretto E."/>
            <person name="Chronakova A."/>
            <person name="Sproer C."/>
            <person name="Huber K."/>
            <person name="Nouioui I."/>
            <person name="Gross H."/>
        </authorList>
    </citation>
    <scope>NUCLEOTIDE SEQUENCE [LARGE SCALE GENOMIC DNA]</scope>
    <source>
        <strain evidence="2 3">DSM 41685</strain>
    </source>
</reference>
<dbReference type="Pfam" id="PF06152">
    <property type="entry name" value="Phage_min_cap2"/>
    <property type="match status" value="1"/>
</dbReference>
<evidence type="ECO:0000256" key="1">
    <source>
        <dbReference type="SAM" id="MobiDB-lite"/>
    </source>
</evidence>
<keyword evidence="3" id="KW-1185">Reference proteome</keyword>
<feature type="compositionally biased region" description="Polar residues" evidence="1">
    <location>
        <begin position="297"/>
        <end position="312"/>
    </location>
</feature>
<proteinExistence type="predicted"/>
<dbReference type="InterPro" id="IPR009319">
    <property type="entry name" value="Phage_A118_VSP1"/>
</dbReference>
<gene>
    <name evidence="2" type="ORF">L0F81_02905</name>
</gene>
<evidence type="ECO:0000313" key="3">
    <source>
        <dbReference type="Proteomes" id="UP001299012"/>
    </source>
</evidence>
<comment type="caution">
    <text evidence="2">The sequence shown here is derived from an EMBL/GenBank/DDBJ whole genome shotgun (WGS) entry which is preliminary data.</text>
</comment>